<gene>
    <name evidence="3" type="ORF">ARMSODRAFT_1020146</name>
</gene>
<name>A0A2H3BGS4_9AGAR</name>
<proteinExistence type="predicted"/>
<feature type="domain" description="DUF6532" evidence="2">
    <location>
        <begin position="314"/>
        <end position="497"/>
    </location>
</feature>
<protein>
    <recommendedName>
        <fullName evidence="2">DUF6532 domain-containing protein</fullName>
    </recommendedName>
</protein>
<dbReference type="AlphaFoldDB" id="A0A2H3BGS4"/>
<sequence>MSTFDADDFSQDLPPPVQGRGLRQSVATEALKAYHASLQKNAVSAQRRQETQACNLQNASAETVSDPVSASETMVGSVSSQPQTPYPVPQQYGLPGSFSPFQMPGMFMNAVGGSPMFHHAGHPFGNTPQFGGMENWTVPPFQDLYHPNMMNSAFQDSHSATGTLANNVMANPISLGDSTSNQVNGSPILDQDKESEITARSFHSDDITSTPTPVPGPKRLSIRQAEAPTTPLPSARPSDIVTPDPLKTPVRPPLRHRSHNLAPDGWTPRPNPFNLPLPSNSDSDKENEDNLMPKTDARTKRGSDDTSPSEDFQNANKTQSLRLWSSRLAPTQEEIHLIAQRQIQHCGDLKADARMFVHNEQNPLFCFQKGADLAVLQYNHDLVKALKSKENSFVRQDPMGTCNLSGPGYYQSPLIGMIINERYFNVQHGKEGIRPGFFPDNEIPFTTIALVLAVIECAIDEYEGGKYKMVKFATENYGQKKGDGAVYMQHLNGLKEWEAAHLRAGSDAPAHLRRDLFVSGKKHAGVVEDAATVQVSAPGGQSMFTAEDFAFDIVVPTVSSTNSST</sequence>
<keyword evidence="4" id="KW-1185">Reference proteome</keyword>
<feature type="compositionally biased region" description="Acidic residues" evidence="1">
    <location>
        <begin position="1"/>
        <end position="10"/>
    </location>
</feature>
<reference evidence="4" key="1">
    <citation type="journal article" date="2017" name="Nat. Ecol. Evol.">
        <title>Genome expansion and lineage-specific genetic innovations in the forest pathogenic fungi Armillaria.</title>
        <authorList>
            <person name="Sipos G."/>
            <person name="Prasanna A.N."/>
            <person name="Walter M.C."/>
            <person name="O'Connor E."/>
            <person name="Balint B."/>
            <person name="Krizsan K."/>
            <person name="Kiss B."/>
            <person name="Hess J."/>
            <person name="Varga T."/>
            <person name="Slot J."/>
            <person name="Riley R."/>
            <person name="Boka B."/>
            <person name="Rigling D."/>
            <person name="Barry K."/>
            <person name="Lee J."/>
            <person name="Mihaltcheva S."/>
            <person name="LaButti K."/>
            <person name="Lipzen A."/>
            <person name="Waldron R."/>
            <person name="Moloney N.M."/>
            <person name="Sperisen C."/>
            <person name="Kredics L."/>
            <person name="Vagvoelgyi C."/>
            <person name="Patrignani A."/>
            <person name="Fitzpatrick D."/>
            <person name="Nagy I."/>
            <person name="Doyle S."/>
            <person name="Anderson J.B."/>
            <person name="Grigoriev I.V."/>
            <person name="Gueldener U."/>
            <person name="Muensterkoetter M."/>
            <person name="Nagy L.G."/>
        </authorList>
    </citation>
    <scope>NUCLEOTIDE SEQUENCE [LARGE SCALE GENOMIC DNA]</scope>
    <source>
        <strain evidence="4">28-4</strain>
    </source>
</reference>
<feature type="compositionally biased region" description="Polar residues" evidence="1">
    <location>
        <begin position="305"/>
        <end position="318"/>
    </location>
</feature>
<accession>A0A2H3BGS4</accession>
<evidence type="ECO:0000259" key="2">
    <source>
        <dbReference type="Pfam" id="PF20149"/>
    </source>
</evidence>
<dbReference type="EMBL" id="KZ293434">
    <property type="protein sequence ID" value="PBK68124.1"/>
    <property type="molecule type" value="Genomic_DNA"/>
</dbReference>
<evidence type="ECO:0000256" key="1">
    <source>
        <dbReference type="SAM" id="MobiDB-lite"/>
    </source>
</evidence>
<feature type="region of interest" description="Disordered" evidence="1">
    <location>
        <begin position="200"/>
        <end position="318"/>
    </location>
</feature>
<feature type="region of interest" description="Disordered" evidence="1">
    <location>
        <begin position="1"/>
        <end position="22"/>
    </location>
</feature>
<evidence type="ECO:0000313" key="4">
    <source>
        <dbReference type="Proteomes" id="UP000218334"/>
    </source>
</evidence>
<dbReference type="InterPro" id="IPR045341">
    <property type="entry name" value="DUF6532"/>
</dbReference>
<dbReference type="Pfam" id="PF20149">
    <property type="entry name" value="DUF6532"/>
    <property type="match status" value="1"/>
</dbReference>
<organism evidence="3 4">
    <name type="scientific">Armillaria solidipes</name>
    <dbReference type="NCBI Taxonomy" id="1076256"/>
    <lineage>
        <taxon>Eukaryota</taxon>
        <taxon>Fungi</taxon>
        <taxon>Dikarya</taxon>
        <taxon>Basidiomycota</taxon>
        <taxon>Agaricomycotina</taxon>
        <taxon>Agaricomycetes</taxon>
        <taxon>Agaricomycetidae</taxon>
        <taxon>Agaricales</taxon>
        <taxon>Marasmiineae</taxon>
        <taxon>Physalacriaceae</taxon>
        <taxon>Armillaria</taxon>
    </lineage>
</organism>
<feature type="compositionally biased region" description="Basic and acidic residues" evidence="1">
    <location>
        <begin position="295"/>
        <end position="304"/>
    </location>
</feature>
<evidence type="ECO:0000313" key="3">
    <source>
        <dbReference type="EMBL" id="PBK68124.1"/>
    </source>
</evidence>
<dbReference type="STRING" id="1076256.A0A2H3BGS4"/>
<dbReference type="Proteomes" id="UP000218334">
    <property type="component" value="Unassembled WGS sequence"/>
</dbReference>